<dbReference type="GO" id="GO:0016491">
    <property type="term" value="F:oxidoreductase activity"/>
    <property type="evidence" value="ECO:0007669"/>
    <property type="project" value="UniProtKB-KW"/>
</dbReference>
<evidence type="ECO:0000256" key="6">
    <source>
        <dbReference type="ARBA" id="ARBA00023014"/>
    </source>
</evidence>
<dbReference type="AlphaFoldDB" id="A0A1H1AXY1"/>
<dbReference type="InterPro" id="IPR051329">
    <property type="entry name" value="NIR_SIR_4Fe-4S"/>
</dbReference>
<dbReference type="STRING" id="995062.SAMN04489718_1785"/>
<keyword evidence="1" id="KW-0004">4Fe-4S</keyword>
<keyword evidence="5" id="KW-0408">Iron</keyword>
<accession>A0A1H1AXY1</accession>
<keyword evidence="3" id="KW-0479">Metal-binding</keyword>
<dbReference type="InterPro" id="IPR012798">
    <property type="entry name" value="Cbl_synth_CobG-like"/>
</dbReference>
<dbReference type="SUPFAM" id="SSF56014">
    <property type="entry name" value="Nitrite and sulphite reductase 4Fe-4S domain-like"/>
    <property type="match status" value="1"/>
</dbReference>
<name>A0A1H1AXY1_9ACTN</name>
<organism evidence="9 10">
    <name type="scientific">Actinopolyspora saharensis</name>
    <dbReference type="NCBI Taxonomy" id="995062"/>
    <lineage>
        <taxon>Bacteria</taxon>
        <taxon>Bacillati</taxon>
        <taxon>Actinomycetota</taxon>
        <taxon>Actinomycetes</taxon>
        <taxon>Actinopolysporales</taxon>
        <taxon>Actinopolysporaceae</taxon>
        <taxon>Actinopolyspora</taxon>
    </lineage>
</organism>
<keyword evidence="4" id="KW-0560">Oxidoreductase</keyword>
<evidence type="ECO:0000256" key="7">
    <source>
        <dbReference type="SAM" id="MobiDB-lite"/>
    </source>
</evidence>
<feature type="region of interest" description="Disordered" evidence="7">
    <location>
        <begin position="424"/>
        <end position="459"/>
    </location>
</feature>
<dbReference type="Proteomes" id="UP000199301">
    <property type="component" value="Unassembled WGS sequence"/>
</dbReference>
<evidence type="ECO:0000256" key="3">
    <source>
        <dbReference type="ARBA" id="ARBA00022723"/>
    </source>
</evidence>
<dbReference type="InterPro" id="IPR036136">
    <property type="entry name" value="Nit/Sulf_reduc_fer-like_dom_sf"/>
</dbReference>
<dbReference type="InterPro" id="IPR045854">
    <property type="entry name" value="NO2/SO3_Rdtase_4Fe4S_sf"/>
</dbReference>
<dbReference type="Gene3D" id="3.90.480.10">
    <property type="entry name" value="Sulfite Reductase Hemoprotein,Domain 2"/>
    <property type="match status" value="1"/>
</dbReference>
<evidence type="ECO:0000256" key="1">
    <source>
        <dbReference type="ARBA" id="ARBA00022485"/>
    </source>
</evidence>
<evidence type="ECO:0000256" key="4">
    <source>
        <dbReference type="ARBA" id="ARBA00023002"/>
    </source>
</evidence>
<proteinExistence type="predicted"/>
<dbReference type="InterPro" id="IPR005117">
    <property type="entry name" value="NiRdtase/SiRdtase_haem-b_fer"/>
</dbReference>
<reference evidence="10" key="1">
    <citation type="submission" date="2016-10" db="EMBL/GenBank/DDBJ databases">
        <authorList>
            <person name="Varghese N."/>
            <person name="Submissions S."/>
        </authorList>
    </citation>
    <scope>NUCLEOTIDE SEQUENCE [LARGE SCALE GENOMIC DNA]</scope>
    <source>
        <strain evidence="10">DSM 45459</strain>
    </source>
</reference>
<dbReference type="RefSeq" id="WP_245695699.1">
    <property type="nucleotide sequence ID" value="NZ_FNKO01000001.1"/>
</dbReference>
<dbReference type="SUPFAM" id="SSF55124">
    <property type="entry name" value="Nitrite/Sulfite reductase N-terminal domain-like"/>
    <property type="match status" value="2"/>
</dbReference>
<keyword evidence="10" id="KW-1185">Reference proteome</keyword>
<evidence type="ECO:0000256" key="5">
    <source>
        <dbReference type="ARBA" id="ARBA00023004"/>
    </source>
</evidence>
<protein>
    <submittedName>
        <fullName evidence="9">Precorrin-3B synthase</fullName>
    </submittedName>
</protein>
<dbReference type="EMBL" id="FNKO01000001">
    <property type="protein sequence ID" value="SDQ44510.1"/>
    <property type="molecule type" value="Genomic_DNA"/>
</dbReference>
<feature type="domain" description="Nitrite/Sulfite reductase ferredoxin-like" evidence="8">
    <location>
        <begin position="24"/>
        <end position="73"/>
    </location>
</feature>
<dbReference type="NCBIfam" id="TIGR02435">
    <property type="entry name" value="CobG"/>
    <property type="match status" value="1"/>
</dbReference>
<feature type="domain" description="Nitrite/Sulfite reductase ferredoxin-like" evidence="8">
    <location>
        <begin position="258"/>
        <end position="319"/>
    </location>
</feature>
<dbReference type="Gene3D" id="3.30.413.10">
    <property type="entry name" value="Sulfite Reductase Hemoprotein, domain 1"/>
    <property type="match status" value="1"/>
</dbReference>
<dbReference type="Pfam" id="PF03460">
    <property type="entry name" value="NIR_SIR_ferr"/>
    <property type="match status" value="2"/>
</dbReference>
<dbReference type="GO" id="GO:0051539">
    <property type="term" value="F:4 iron, 4 sulfur cluster binding"/>
    <property type="evidence" value="ECO:0007669"/>
    <property type="project" value="UniProtKB-KW"/>
</dbReference>
<dbReference type="PANTHER" id="PTHR32439">
    <property type="entry name" value="FERREDOXIN--NITRITE REDUCTASE, CHLOROPLASTIC"/>
    <property type="match status" value="1"/>
</dbReference>
<gene>
    <name evidence="9" type="ORF">SAMN04489718_1785</name>
</gene>
<keyword evidence="2" id="KW-0349">Heme</keyword>
<dbReference type="GO" id="GO:0046872">
    <property type="term" value="F:metal ion binding"/>
    <property type="evidence" value="ECO:0007669"/>
    <property type="project" value="UniProtKB-KW"/>
</dbReference>
<evidence type="ECO:0000313" key="9">
    <source>
        <dbReference type="EMBL" id="SDQ44510.1"/>
    </source>
</evidence>
<sequence length="459" mass="48120">MSEGFASERDRPDACPGALQVHPAADGGLARIRVPGGTLSTEQLRVLVTAAEELGNSTVELTSRANLQLRGVEFPEELGRRLGAVGLLPSLTHERVRNIVASPGAGLDDPGWLPVQRVVRELDRAICSTPRLAELSGRFLFTVDDGSGDVSRLRGDVGLLPLDGETVAVLLGGYDSGARVRPAEAAETAVLAAEEFLAERDRQGGGVWRVAELDTTGNIADTMRARSGRAGGTVVEVTPPFGVRRDQQEKPSVGVLTRTGGEVVLGVGAPLGRLSPAQMHSIIRAAEAASGAVRLTPWRTAVLPGVREHEHRSWFSELHSCGLIVDPSSPFNGVTACAGDPGCAKSLADVHRDAAYSAARGAAVAPGDLPVHWVGCSRRCGRPRGPVVEVLAGASGYRVSSGARDDELIRVDDAGVETVAEAVEHARRPGSAAPTTGQHDGFGQGRVNSDQDTTNEDDR</sequence>
<keyword evidence="6" id="KW-0411">Iron-sulfur</keyword>
<dbReference type="PANTHER" id="PTHR32439:SF9">
    <property type="entry name" value="BLR3264 PROTEIN"/>
    <property type="match status" value="1"/>
</dbReference>
<evidence type="ECO:0000313" key="10">
    <source>
        <dbReference type="Proteomes" id="UP000199301"/>
    </source>
</evidence>
<evidence type="ECO:0000259" key="8">
    <source>
        <dbReference type="Pfam" id="PF03460"/>
    </source>
</evidence>
<evidence type="ECO:0000256" key="2">
    <source>
        <dbReference type="ARBA" id="ARBA00022617"/>
    </source>
</evidence>